<proteinExistence type="inferred from homology"/>
<dbReference type="EC" id="3.1.1.73" evidence="9"/>
<protein>
    <submittedName>
        <fullName evidence="9">Feruloyl esterase</fullName>
        <ecNumber evidence="9">3.1.1.73</ecNumber>
    </submittedName>
</protein>
<evidence type="ECO:0000313" key="10">
    <source>
        <dbReference type="Proteomes" id="UP001224845"/>
    </source>
</evidence>
<dbReference type="Pfam" id="PF07519">
    <property type="entry name" value="Tannase"/>
    <property type="match status" value="1"/>
</dbReference>
<feature type="compositionally biased region" description="Polar residues" evidence="8">
    <location>
        <begin position="511"/>
        <end position="524"/>
    </location>
</feature>
<dbReference type="InterPro" id="IPR029058">
    <property type="entry name" value="AB_hydrolase_fold"/>
</dbReference>
<accession>A0AAW8E9S3</accession>
<keyword evidence="2" id="KW-0719">Serine esterase</keyword>
<feature type="region of interest" description="Disordered" evidence="8">
    <location>
        <begin position="502"/>
        <end position="524"/>
    </location>
</feature>
<reference evidence="9" key="1">
    <citation type="submission" date="2023-07" db="EMBL/GenBank/DDBJ databases">
        <title>Sorghum-associated microbial communities from plants grown in Nebraska, USA.</title>
        <authorList>
            <person name="Schachtman D."/>
        </authorList>
    </citation>
    <scope>NUCLEOTIDE SEQUENCE</scope>
    <source>
        <strain evidence="9">DS3315</strain>
    </source>
</reference>
<evidence type="ECO:0000256" key="8">
    <source>
        <dbReference type="SAM" id="MobiDB-lite"/>
    </source>
</evidence>
<dbReference type="EMBL" id="JAUSRV010000001">
    <property type="protein sequence ID" value="MDP9968872.1"/>
    <property type="molecule type" value="Genomic_DNA"/>
</dbReference>
<comment type="similarity">
    <text evidence="1">Belongs to the tannase family.</text>
</comment>
<evidence type="ECO:0000256" key="4">
    <source>
        <dbReference type="ARBA" id="ARBA00022729"/>
    </source>
</evidence>
<evidence type="ECO:0000256" key="1">
    <source>
        <dbReference type="ARBA" id="ARBA00006249"/>
    </source>
</evidence>
<name>A0AAW8E9S3_VARPD</name>
<dbReference type="GO" id="GO:0030600">
    <property type="term" value="F:feruloyl esterase activity"/>
    <property type="evidence" value="ECO:0007669"/>
    <property type="project" value="UniProtKB-EC"/>
</dbReference>
<dbReference type="Proteomes" id="UP001224845">
    <property type="component" value="Unassembled WGS sequence"/>
</dbReference>
<keyword evidence="5 9" id="KW-0378">Hydrolase</keyword>
<comment type="caution">
    <text evidence="9">The sequence shown here is derived from an EMBL/GenBank/DDBJ whole genome shotgun (WGS) entry which is preliminary data.</text>
</comment>
<dbReference type="PROSITE" id="PS51257">
    <property type="entry name" value="PROKAR_LIPOPROTEIN"/>
    <property type="match status" value="1"/>
</dbReference>
<gene>
    <name evidence="9" type="ORF">J2W39_000095</name>
</gene>
<dbReference type="SUPFAM" id="SSF53474">
    <property type="entry name" value="alpha/beta-Hydrolases"/>
    <property type="match status" value="1"/>
</dbReference>
<dbReference type="PANTHER" id="PTHR33938">
    <property type="entry name" value="FERULOYL ESTERASE B-RELATED"/>
    <property type="match status" value="1"/>
</dbReference>
<evidence type="ECO:0000256" key="6">
    <source>
        <dbReference type="ARBA" id="ARBA00022837"/>
    </source>
</evidence>
<dbReference type="GO" id="GO:0046872">
    <property type="term" value="F:metal ion binding"/>
    <property type="evidence" value="ECO:0007669"/>
    <property type="project" value="UniProtKB-KW"/>
</dbReference>
<evidence type="ECO:0000313" key="9">
    <source>
        <dbReference type="EMBL" id="MDP9968872.1"/>
    </source>
</evidence>
<dbReference type="AlphaFoldDB" id="A0AAW8E9S3"/>
<evidence type="ECO:0000256" key="7">
    <source>
        <dbReference type="ARBA" id="ARBA00023157"/>
    </source>
</evidence>
<sequence length="524" mass="56190">MTSSSKHFGRGIRMLPIMASLTSCVGLHPVGPIGCAALPAAFKAPDAALTSSTEVAAVYATATGAATPAYCDVRGTIGGNIKFAVYLPKDWNGRFQMVGNGGKAGSISLADMRTALLAGYATTSTDTGHENAITEQGGSRFGNNQLFGDEREIDFGYRAVHLTATTAKSLTAAHYGRMPLYSYWNGCSSGGRQGLQEAQRFPDDFDGYVVDAANGDYTGQQMSAPAYMLPLYKKIPPTAAADGPVLPPAKRLLIGNAIYAKCDGKDGVVDDQLRNPTKCDFDPASDIPACTGGATDNCLTPVELAAVKQIYAGREPFVPGMPLGGEIVPGSWDTWVLPDQNRVPILHSIMVDAFEWLMFNPDKPGFAYLTQWDWNVHPFQMQKAADTYNATNPDLRKLLESGKKIVMYHGWNDAAVNPIRSIRYRQNVIDDLQVNGGNGEERANSFMRLFMVPGMAHCSGGTGHSTVDWLTPAVNWVEKGAVPTSIVGAKAGSTRPHCPYPQEAVYDGSGNKDSTSSYTCKTLD</sequence>
<keyword evidence="6" id="KW-0106">Calcium</keyword>
<evidence type="ECO:0000256" key="2">
    <source>
        <dbReference type="ARBA" id="ARBA00022487"/>
    </source>
</evidence>
<keyword evidence="4" id="KW-0732">Signal</keyword>
<evidence type="ECO:0000256" key="3">
    <source>
        <dbReference type="ARBA" id="ARBA00022723"/>
    </source>
</evidence>
<dbReference type="InterPro" id="IPR011118">
    <property type="entry name" value="Tannase/feruloyl_esterase"/>
</dbReference>
<keyword evidence="7" id="KW-1015">Disulfide bond</keyword>
<dbReference type="PANTHER" id="PTHR33938:SF15">
    <property type="entry name" value="FERULOYL ESTERASE B-RELATED"/>
    <property type="match status" value="1"/>
</dbReference>
<evidence type="ECO:0000256" key="5">
    <source>
        <dbReference type="ARBA" id="ARBA00022801"/>
    </source>
</evidence>
<keyword evidence="3" id="KW-0479">Metal-binding</keyword>
<dbReference type="RefSeq" id="WP_307591461.1">
    <property type="nucleotide sequence ID" value="NZ_JAUSRV010000001.1"/>
</dbReference>
<organism evidence="9 10">
    <name type="scientific">Variovorax paradoxus</name>
    <dbReference type="NCBI Taxonomy" id="34073"/>
    <lineage>
        <taxon>Bacteria</taxon>
        <taxon>Pseudomonadati</taxon>
        <taxon>Pseudomonadota</taxon>
        <taxon>Betaproteobacteria</taxon>
        <taxon>Burkholderiales</taxon>
        <taxon>Comamonadaceae</taxon>
        <taxon>Variovorax</taxon>
    </lineage>
</organism>